<gene>
    <name evidence="2" type="ORF">T03_15342</name>
</gene>
<dbReference type="EMBL" id="JYDI01000255">
    <property type="protein sequence ID" value="KRY47112.1"/>
    <property type="molecule type" value="Genomic_DNA"/>
</dbReference>
<comment type="caution">
    <text evidence="2">The sequence shown here is derived from an EMBL/GenBank/DDBJ whole genome shotgun (WGS) entry which is preliminary data.</text>
</comment>
<protein>
    <recommendedName>
        <fullName evidence="1">HAT C-terminal dimerisation domain-containing protein</fullName>
    </recommendedName>
</protein>
<reference evidence="2 3" key="1">
    <citation type="submission" date="2015-01" db="EMBL/GenBank/DDBJ databases">
        <title>Evolution of Trichinella species and genotypes.</title>
        <authorList>
            <person name="Korhonen P.K."/>
            <person name="Edoardo P."/>
            <person name="Giuseppe L.R."/>
            <person name="Gasser R.B."/>
        </authorList>
    </citation>
    <scope>NUCLEOTIDE SEQUENCE [LARGE SCALE GENOMIC DNA]</scope>
    <source>
        <strain evidence="2">ISS120</strain>
    </source>
</reference>
<dbReference type="InterPro" id="IPR008906">
    <property type="entry name" value="HATC_C_dom"/>
</dbReference>
<accession>A0A0V1CD71</accession>
<organism evidence="2 3">
    <name type="scientific">Trichinella britovi</name>
    <name type="common">Parasitic roundworm</name>
    <dbReference type="NCBI Taxonomy" id="45882"/>
    <lineage>
        <taxon>Eukaryota</taxon>
        <taxon>Metazoa</taxon>
        <taxon>Ecdysozoa</taxon>
        <taxon>Nematoda</taxon>
        <taxon>Enoplea</taxon>
        <taxon>Dorylaimia</taxon>
        <taxon>Trichinellida</taxon>
        <taxon>Trichinellidae</taxon>
        <taxon>Trichinella</taxon>
    </lineage>
</organism>
<keyword evidence="3" id="KW-1185">Reference proteome</keyword>
<evidence type="ECO:0000259" key="1">
    <source>
        <dbReference type="Pfam" id="PF05699"/>
    </source>
</evidence>
<name>A0A0V1CD71_TRIBR</name>
<dbReference type="OrthoDB" id="6596666at2759"/>
<evidence type="ECO:0000313" key="3">
    <source>
        <dbReference type="Proteomes" id="UP000054653"/>
    </source>
</evidence>
<dbReference type="STRING" id="45882.A0A0V1CD71"/>
<dbReference type="OMA" id="GNTNICL"/>
<dbReference type="SUPFAM" id="SSF53098">
    <property type="entry name" value="Ribonuclease H-like"/>
    <property type="match status" value="1"/>
</dbReference>
<dbReference type="AlphaFoldDB" id="A0A0V1CD71"/>
<dbReference type="GO" id="GO:0046983">
    <property type="term" value="F:protein dimerization activity"/>
    <property type="evidence" value="ECO:0007669"/>
    <property type="project" value="InterPro"/>
</dbReference>
<dbReference type="InterPro" id="IPR012337">
    <property type="entry name" value="RNaseH-like_sf"/>
</dbReference>
<dbReference type="Proteomes" id="UP000054653">
    <property type="component" value="Unassembled WGS sequence"/>
</dbReference>
<evidence type="ECO:0000313" key="2">
    <source>
        <dbReference type="EMBL" id="KRY47112.1"/>
    </source>
</evidence>
<sequence length="211" mass="23912">MMTRPRILPWLSAVFYFAANFTKILFEEEESAAVKIVHEIMQKESLRCDLVCIASNFANFVQAITFLKKCSETLVDILQVFGKVIDDIHKIPGKVGEDIQRKCDKLISANKDLKEIQSIAEVFKGKSNAQLIGMNIQSAVCFKYAPVTSAEVERSFSQLKYILSEGRHSLTPDKLKKMLVISATRQDKPFNAIYVPFSPYLGNTNICLFYK</sequence>
<feature type="domain" description="HAT C-terminal dimerisation" evidence="1">
    <location>
        <begin position="146"/>
        <end position="181"/>
    </location>
</feature>
<proteinExistence type="predicted"/>
<dbReference type="Pfam" id="PF05699">
    <property type="entry name" value="Dimer_Tnp_hAT"/>
    <property type="match status" value="1"/>
</dbReference>